<evidence type="ECO:0000313" key="3">
    <source>
        <dbReference type="Proteomes" id="UP000009027"/>
    </source>
</evidence>
<dbReference type="Proteomes" id="UP000009027">
    <property type="component" value="Unassembled WGS sequence"/>
</dbReference>
<keyword evidence="3" id="KW-1185">Reference proteome</keyword>
<dbReference type="VEuPathDB" id="TriTrypDB:TvY486_0039580"/>
<feature type="compositionally biased region" description="Basic and acidic residues" evidence="1">
    <location>
        <begin position="7"/>
        <end position="26"/>
    </location>
</feature>
<feature type="compositionally biased region" description="Polar residues" evidence="1">
    <location>
        <begin position="82"/>
        <end position="97"/>
    </location>
</feature>
<feature type="region of interest" description="Disordered" evidence="1">
    <location>
        <begin position="1"/>
        <end position="187"/>
    </location>
</feature>
<feature type="compositionally biased region" description="Basic and acidic residues" evidence="1">
    <location>
        <begin position="121"/>
        <end position="137"/>
    </location>
</feature>
<sequence length="187" mass="21462">MGKTKQKHSEETGRKVKLAKGLDRGNARKRHTHWPRTAHQLGPKSKVTQTRPGRKAQQGVAPHSPTRNTEHTEHTDHKEQSNKQSHGRTPSRSQADTRNAGAAPRPAKDNSLPQNRKRHRQAETPKEKDASHAKAKENQTTQKSPHIKHHKDEQTLEKAWKREKAEHQKKAPKRRDALRQLQQKSEE</sequence>
<evidence type="ECO:0000256" key="1">
    <source>
        <dbReference type="SAM" id="MobiDB-lite"/>
    </source>
</evidence>
<feature type="compositionally biased region" description="Basic and acidic residues" evidence="1">
    <location>
        <begin position="68"/>
        <end position="81"/>
    </location>
</feature>
<dbReference type="AlphaFoldDB" id="F9WU10"/>
<protein>
    <submittedName>
        <fullName evidence="2">Uncharacterized protein</fullName>
    </submittedName>
</protein>
<proteinExistence type="predicted"/>
<evidence type="ECO:0000313" key="2">
    <source>
        <dbReference type="EMBL" id="CCD21056.1"/>
    </source>
</evidence>
<reference evidence="2 3" key="1">
    <citation type="journal article" date="2012" name="Proc. Natl. Acad. Sci. U.S.A.">
        <title>Antigenic diversity is generated by distinct evolutionary mechanisms in African trypanosome species.</title>
        <authorList>
            <person name="Jackson A.P."/>
            <person name="Berry A."/>
            <person name="Aslett M."/>
            <person name="Allison H.C."/>
            <person name="Burton P."/>
            <person name="Vavrova-Anderson J."/>
            <person name="Brown R."/>
            <person name="Browne H."/>
            <person name="Corton N."/>
            <person name="Hauser H."/>
            <person name="Gamble J."/>
            <person name="Gilderthorp R."/>
            <person name="Marcello L."/>
            <person name="McQuillan J."/>
            <person name="Otto T.D."/>
            <person name="Quail M.A."/>
            <person name="Sanders M.J."/>
            <person name="van Tonder A."/>
            <person name="Ginger M.L."/>
            <person name="Field M.C."/>
            <person name="Barry J.D."/>
            <person name="Hertz-Fowler C."/>
            <person name="Berriman M."/>
        </authorList>
    </citation>
    <scope>NUCLEOTIDE SEQUENCE</scope>
    <source>
        <strain evidence="2 3">Y486</strain>
    </source>
</reference>
<feature type="compositionally biased region" description="Basic residues" evidence="1">
    <location>
        <begin position="27"/>
        <end position="36"/>
    </location>
</feature>
<organism evidence="2 3">
    <name type="scientific">Trypanosoma vivax (strain Y486)</name>
    <dbReference type="NCBI Taxonomy" id="1055687"/>
    <lineage>
        <taxon>Eukaryota</taxon>
        <taxon>Discoba</taxon>
        <taxon>Euglenozoa</taxon>
        <taxon>Kinetoplastea</taxon>
        <taxon>Metakinetoplastina</taxon>
        <taxon>Trypanosomatida</taxon>
        <taxon>Trypanosomatidae</taxon>
        <taxon>Trypanosoma</taxon>
        <taxon>Duttonella</taxon>
    </lineage>
</organism>
<name>F9WU10_TRYVY</name>
<gene>
    <name evidence="2" type="ORF">TvY486_0039580</name>
</gene>
<dbReference type="EMBL" id="CAEX01006892">
    <property type="protein sequence ID" value="CCD21056.1"/>
    <property type="molecule type" value="Genomic_DNA"/>
</dbReference>
<accession>F9WU10</accession>
<feature type="compositionally biased region" description="Basic and acidic residues" evidence="1">
    <location>
        <begin position="150"/>
        <end position="187"/>
    </location>
</feature>